<protein>
    <submittedName>
        <fullName evidence="1">NADH-plastoquinone oxidoreductase subunit K</fullName>
    </submittedName>
</protein>
<dbReference type="GeneID" id="43960220"/>
<reference evidence="1" key="1">
    <citation type="submission" date="2020-01" db="EMBL/GenBank/DDBJ databases">
        <title>The complete chloroplast genome of Dendrobium chrysocrepis.</title>
        <authorList>
            <person name="Zhang J."/>
            <person name="Li L."/>
        </authorList>
    </citation>
    <scope>NUCLEOTIDE SEQUENCE</scope>
</reference>
<keyword evidence="1" id="KW-0150">Chloroplast</keyword>
<gene>
    <name evidence="1" type="primary">ndhK</name>
</gene>
<name>A0A6C0FGY1_9ASPA</name>
<evidence type="ECO:0000313" key="1">
    <source>
        <dbReference type="EMBL" id="QHT54581.1"/>
    </source>
</evidence>
<geneLocation type="chloroplast" evidence="1"/>
<keyword evidence="1" id="KW-0934">Plastid</keyword>
<proteinExistence type="predicted"/>
<dbReference type="RefSeq" id="YP_009730416.1">
    <property type="nucleotide sequence ID" value="NC_045945.1"/>
</dbReference>
<dbReference type="EMBL" id="MN915015">
    <property type="protein sequence ID" value="QHT54581.1"/>
    <property type="molecule type" value="Genomic_DNA"/>
</dbReference>
<sequence length="33" mass="3785">MAKSSVGMVLAEYLDNQKKREEKDDIETVMNLV</sequence>
<organism evidence="1">
    <name type="scientific">Dendrobium chrysocrepis</name>
    <dbReference type="NCBI Taxonomy" id="906698"/>
    <lineage>
        <taxon>Eukaryota</taxon>
        <taxon>Viridiplantae</taxon>
        <taxon>Streptophyta</taxon>
        <taxon>Embryophyta</taxon>
        <taxon>Tracheophyta</taxon>
        <taxon>Spermatophyta</taxon>
        <taxon>Magnoliopsida</taxon>
        <taxon>Liliopsida</taxon>
        <taxon>Asparagales</taxon>
        <taxon>Orchidaceae</taxon>
        <taxon>Epidendroideae</taxon>
        <taxon>Malaxideae</taxon>
        <taxon>Dendrobiinae</taxon>
        <taxon>Dendrobium</taxon>
    </lineage>
</organism>
<accession>A0A6C0FGY1</accession>
<dbReference type="AlphaFoldDB" id="A0A6C0FGY1"/>